<organism evidence="1">
    <name type="scientific">hydrothermal vent metagenome</name>
    <dbReference type="NCBI Taxonomy" id="652676"/>
    <lineage>
        <taxon>unclassified sequences</taxon>
        <taxon>metagenomes</taxon>
        <taxon>ecological metagenomes</taxon>
    </lineage>
</organism>
<gene>
    <name evidence="1" type="ORF">MNBD_GAMMA07-372</name>
</gene>
<feature type="non-terminal residue" evidence="1">
    <location>
        <position position="66"/>
    </location>
</feature>
<dbReference type="AlphaFoldDB" id="A0A3B0WYW5"/>
<proteinExistence type="predicted"/>
<accession>A0A3B0WYW5</accession>
<protein>
    <recommendedName>
        <fullName evidence="2">HTH cro/C1-type domain-containing protein</fullName>
    </recommendedName>
</protein>
<evidence type="ECO:0008006" key="2">
    <source>
        <dbReference type="Google" id="ProtNLM"/>
    </source>
</evidence>
<sequence length="66" mass="7773">MGRRSKIAKEILPEARERFYQDLQKGHLSLAETSRRMRELLDLDQAEYAKLIKISARTLIDLETKK</sequence>
<dbReference type="EMBL" id="UOFF01000428">
    <property type="protein sequence ID" value="VAW57630.1"/>
    <property type="molecule type" value="Genomic_DNA"/>
</dbReference>
<name>A0A3B0WYW5_9ZZZZ</name>
<evidence type="ECO:0000313" key="1">
    <source>
        <dbReference type="EMBL" id="VAW57630.1"/>
    </source>
</evidence>
<reference evidence="1" key="1">
    <citation type="submission" date="2018-06" db="EMBL/GenBank/DDBJ databases">
        <authorList>
            <person name="Zhirakovskaya E."/>
        </authorList>
    </citation>
    <scope>NUCLEOTIDE SEQUENCE</scope>
</reference>